<dbReference type="OrthoDB" id="980032at2"/>
<dbReference type="AlphaFoldDB" id="A0A4Q1JHL0"/>
<reference evidence="1 2" key="1">
    <citation type="submission" date="2019-01" db="EMBL/GenBank/DDBJ databases">
        <title>Ancylomarina salipaludis sp. nov., isolated from a salt marsh.</title>
        <authorList>
            <person name="Yoon J.-H."/>
        </authorList>
    </citation>
    <scope>NUCLEOTIDE SEQUENCE [LARGE SCALE GENOMIC DNA]</scope>
    <source>
        <strain evidence="1 2">SHSM-M15</strain>
    </source>
</reference>
<comment type="caution">
    <text evidence="1">The sequence shown here is derived from an EMBL/GenBank/DDBJ whole genome shotgun (WGS) entry which is preliminary data.</text>
</comment>
<evidence type="ECO:0000313" key="2">
    <source>
        <dbReference type="Proteomes" id="UP000289703"/>
    </source>
</evidence>
<dbReference type="Proteomes" id="UP000289703">
    <property type="component" value="Unassembled WGS sequence"/>
</dbReference>
<dbReference type="RefSeq" id="WP_129255800.1">
    <property type="nucleotide sequence ID" value="NZ_SAXA01000026.1"/>
</dbReference>
<proteinExistence type="predicted"/>
<organism evidence="1 2">
    <name type="scientific">Ancylomarina salipaludis</name>
    <dbReference type="NCBI Taxonomy" id="2501299"/>
    <lineage>
        <taxon>Bacteria</taxon>
        <taxon>Pseudomonadati</taxon>
        <taxon>Bacteroidota</taxon>
        <taxon>Bacteroidia</taxon>
        <taxon>Marinilabiliales</taxon>
        <taxon>Marinifilaceae</taxon>
        <taxon>Ancylomarina</taxon>
    </lineage>
</organism>
<name>A0A4Q1JHL0_9BACT</name>
<dbReference type="EMBL" id="SAXA01000026">
    <property type="protein sequence ID" value="RXQ87290.1"/>
    <property type="molecule type" value="Genomic_DNA"/>
</dbReference>
<protein>
    <submittedName>
        <fullName evidence="1">Uncharacterized protein</fullName>
    </submittedName>
</protein>
<sequence>MKIKYLLVGLFIILTTKGYSQFDNYIEGYIVKESRDTIIGKLKNMSAEKSCFKIKFIDSNGNKVKFKDKDVYAYKRGTEVYFKKSYERPISINNMQGYMKLIDDGVIKLYKFNYVVRNAGTMNANGVMTGGESSYQQDYYIEKNNNFLLVRKMGFKRTMAEYFSDNKELADKISSKALRYKDLKEIIRAYNKRQE</sequence>
<gene>
    <name evidence="1" type="ORF">EO244_16560</name>
</gene>
<evidence type="ECO:0000313" key="1">
    <source>
        <dbReference type="EMBL" id="RXQ87290.1"/>
    </source>
</evidence>
<accession>A0A4Q1JHL0</accession>
<keyword evidence="2" id="KW-1185">Reference proteome</keyword>